<dbReference type="PROSITE" id="PS51791">
    <property type="entry name" value="HSAC2"/>
    <property type="match status" value="1"/>
</dbReference>
<evidence type="ECO:0000256" key="1">
    <source>
        <dbReference type="ARBA" id="ARBA00009163"/>
    </source>
</evidence>
<evidence type="ECO:0000313" key="3">
    <source>
        <dbReference type="EMBL" id="CAL7942524.1"/>
    </source>
</evidence>
<proteinExistence type="inferred from homology"/>
<dbReference type="PANTHER" id="PTHR31108">
    <property type="entry name" value="TUMOR PROTEIN P63-REGULATED GENE 1-LIKE PROTEIN"/>
    <property type="match status" value="1"/>
</dbReference>
<protein>
    <recommendedName>
        <fullName evidence="2">HSac2 domain-containing protein</fullName>
    </recommendedName>
</protein>
<evidence type="ECO:0000313" key="4">
    <source>
        <dbReference type="Proteomes" id="UP001642520"/>
    </source>
</evidence>
<organism evidence="3 4">
    <name type="scientific">Xylocopa violacea</name>
    <name type="common">Violet carpenter bee</name>
    <name type="synonym">Apis violacea</name>
    <dbReference type="NCBI Taxonomy" id="135666"/>
    <lineage>
        <taxon>Eukaryota</taxon>
        <taxon>Metazoa</taxon>
        <taxon>Ecdysozoa</taxon>
        <taxon>Arthropoda</taxon>
        <taxon>Hexapoda</taxon>
        <taxon>Insecta</taxon>
        <taxon>Pterygota</taxon>
        <taxon>Neoptera</taxon>
        <taxon>Endopterygota</taxon>
        <taxon>Hymenoptera</taxon>
        <taxon>Apocrita</taxon>
        <taxon>Aculeata</taxon>
        <taxon>Apoidea</taxon>
        <taxon>Anthophila</taxon>
        <taxon>Apidae</taxon>
        <taxon>Xylocopa</taxon>
        <taxon>Xylocopa</taxon>
    </lineage>
</organism>
<gene>
    <name evidence="3" type="ORF">XYLVIOL_LOCUS5590</name>
</gene>
<dbReference type="InterPro" id="IPR034753">
    <property type="entry name" value="hSac2"/>
</dbReference>
<dbReference type="Pfam" id="PF12456">
    <property type="entry name" value="hSac2"/>
    <property type="match status" value="1"/>
</dbReference>
<dbReference type="InterPro" id="IPR022158">
    <property type="entry name" value="Inositol_phosphatase"/>
</dbReference>
<dbReference type="PANTHER" id="PTHR31108:SF1">
    <property type="entry name" value="HSAC2 DOMAIN-CONTAINING PROTEIN"/>
    <property type="match status" value="1"/>
</dbReference>
<reference evidence="3 4" key="1">
    <citation type="submission" date="2024-08" db="EMBL/GenBank/DDBJ databases">
        <authorList>
            <person name="Will J Nash"/>
            <person name="Angela Man"/>
            <person name="Seanna McTaggart"/>
            <person name="Kendall Baker"/>
            <person name="Tom Barker"/>
            <person name="Leah Catchpole"/>
            <person name="Alex Durrant"/>
            <person name="Karim Gharbi"/>
            <person name="Naomi Irish"/>
            <person name="Gemy Kaithakottil"/>
            <person name="Debby Ku"/>
            <person name="Aaliyah Providence"/>
            <person name="Felix Shaw"/>
            <person name="David Swarbreck"/>
            <person name="Chris Watkins"/>
            <person name="Ann M. McCartney"/>
            <person name="Giulio Formenti"/>
            <person name="Alice Mouton"/>
            <person name="Noel Vella"/>
            <person name="Bjorn M von Reumont"/>
            <person name="Adriana Vella"/>
            <person name="Wilfried Haerty"/>
        </authorList>
    </citation>
    <scope>NUCLEOTIDE SEQUENCE [LARGE SCALE GENOMIC DNA]</scope>
</reference>
<feature type="domain" description="HSac2" evidence="2">
    <location>
        <begin position="71"/>
        <end position="209"/>
    </location>
</feature>
<dbReference type="EMBL" id="CAXAJV020001292">
    <property type="protein sequence ID" value="CAL7942524.1"/>
    <property type="molecule type" value="Genomic_DNA"/>
</dbReference>
<name>A0ABP1NRL6_XYLVO</name>
<comment type="similarity">
    <text evidence="1">Belongs to the TPRG1 family.</text>
</comment>
<dbReference type="InterPro" id="IPR040242">
    <property type="entry name" value="TPRG1-like"/>
</dbReference>
<dbReference type="Proteomes" id="UP001642520">
    <property type="component" value="Unassembled WGS sequence"/>
</dbReference>
<evidence type="ECO:0000259" key="2">
    <source>
        <dbReference type="PROSITE" id="PS51791"/>
    </source>
</evidence>
<comment type="caution">
    <text evidence="3">The sequence shown here is derived from an EMBL/GenBank/DDBJ whole genome shotgun (WGS) entry which is preliminary data.</text>
</comment>
<accession>A0ABP1NRL6</accession>
<sequence length="305" mass="34686">MDDTYLDEGPAGNFETTTLEITKELDNNEINNQFAGLDTAKKNKENVNQFSSSRDLSNIPFKHIDIHSFFADRNEVVDRALKDCREFLINEEENNIVGSWLLTEISLWDVEKERLVILTENAIYTIKYDFISLKILEYSRIPLWQIDTLVSGELVYPSSSLAPRLSGLAEGVSSIIHCAVRQEWSSLASCTGFAQFEPRKRHMSGVRLMWNKGNPLPLTKKWNPFAKNIPWLTYASHPLFWYKGSEAEKAKFNVEGLLSSIKDLLPSMCSIKNGLIIIENYFGVGALVHNRNGLGFFKIHGKVSF</sequence>
<keyword evidence="4" id="KW-1185">Reference proteome</keyword>